<dbReference type="PROSITE" id="PS51554">
    <property type="entry name" value="PFL"/>
    <property type="match status" value="1"/>
</dbReference>
<evidence type="ECO:0000313" key="5">
    <source>
        <dbReference type="EMBL" id="MPN00593.1"/>
    </source>
</evidence>
<dbReference type="Pfam" id="PF02901">
    <property type="entry name" value="PFL-like"/>
    <property type="match status" value="1"/>
</dbReference>
<evidence type="ECO:0000256" key="1">
    <source>
        <dbReference type="ARBA" id="ARBA00022818"/>
    </source>
</evidence>
<evidence type="ECO:0000259" key="3">
    <source>
        <dbReference type="PROSITE" id="PS51149"/>
    </source>
</evidence>
<dbReference type="InterPro" id="IPR051215">
    <property type="entry name" value="GRE"/>
</dbReference>
<accession>A0A645EJ36</accession>
<dbReference type="EMBL" id="VSSQ01046628">
    <property type="protein sequence ID" value="MPN00593.1"/>
    <property type="molecule type" value="Genomic_DNA"/>
</dbReference>
<dbReference type="InterPro" id="IPR004184">
    <property type="entry name" value="PFL_dom"/>
</dbReference>
<dbReference type="GO" id="GO:0005829">
    <property type="term" value="C:cytosol"/>
    <property type="evidence" value="ECO:0007669"/>
    <property type="project" value="TreeGrafter"/>
</dbReference>
<feature type="domain" description="Glycine radical" evidence="3">
    <location>
        <begin position="95"/>
        <end position="225"/>
    </location>
</feature>
<reference evidence="5" key="1">
    <citation type="submission" date="2019-08" db="EMBL/GenBank/DDBJ databases">
        <authorList>
            <person name="Kucharzyk K."/>
            <person name="Murdoch R.W."/>
            <person name="Higgins S."/>
            <person name="Loffler F."/>
        </authorList>
    </citation>
    <scope>NUCLEOTIDE SEQUENCE</scope>
</reference>
<feature type="domain" description="PFL" evidence="4">
    <location>
        <begin position="1"/>
        <end position="88"/>
    </location>
</feature>
<dbReference type="AlphaFoldDB" id="A0A645EJ36"/>
<evidence type="ECO:0000256" key="2">
    <source>
        <dbReference type="ARBA" id="ARBA00023239"/>
    </source>
</evidence>
<name>A0A645EJ36_9ZZZZ</name>
<comment type="caution">
    <text evidence="5">The sequence shown here is derived from an EMBL/GenBank/DDBJ whole genome shotgun (WGS) entry which is preliminary data.</text>
</comment>
<dbReference type="InterPro" id="IPR001150">
    <property type="entry name" value="Gly_radical"/>
</dbReference>
<dbReference type="SUPFAM" id="SSF51998">
    <property type="entry name" value="PFL-like glycyl radical enzymes"/>
    <property type="match status" value="1"/>
</dbReference>
<evidence type="ECO:0000259" key="4">
    <source>
        <dbReference type="PROSITE" id="PS51554"/>
    </source>
</evidence>
<keyword evidence="1" id="KW-0556">Organic radical</keyword>
<dbReference type="Pfam" id="PF01228">
    <property type="entry name" value="Gly_radical"/>
    <property type="match status" value="1"/>
</dbReference>
<dbReference type="Gene3D" id="3.20.70.20">
    <property type="match status" value="1"/>
</dbReference>
<gene>
    <name evidence="5" type="primary">cutC_33</name>
    <name evidence="5" type="ORF">SDC9_147789</name>
</gene>
<dbReference type="PANTHER" id="PTHR43641:SF2">
    <property type="entry name" value="DEHYDRATASE YBIW-RELATED"/>
    <property type="match status" value="1"/>
</dbReference>
<sequence>MDTLIRALQANWKGYEILQAQAKNRAPKYGRDDDAADALAARLMRDWSDIVWRYQTKSTNAQFRPGMLSWNYWIGSGFILPATADGRARGQFLSNAICPVNGADTNGPTGNTNSVGKVLGGRDEFGKVQNLLPNGASHTITLSPSLMRDHERRAKLKAFLRGYIQNGGTALQINILDAETLKDAQQHPENYRNLLVRITGYNAYFTSIGRELQNEIIARESHNRY</sequence>
<protein>
    <submittedName>
        <fullName evidence="5">Choline trimethylamine-lyase</fullName>
        <ecNumber evidence="5">4.3.99.4</ecNumber>
    </submittedName>
</protein>
<proteinExistence type="predicted"/>
<organism evidence="5">
    <name type="scientific">bioreactor metagenome</name>
    <dbReference type="NCBI Taxonomy" id="1076179"/>
    <lineage>
        <taxon>unclassified sequences</taxon>
        <taxon>metagenomes</taxon>
        <taxon>ecological metagenomes</taxon>
    </lineage>
</organism>
<dbReference type="EC" id="4.3.99.4" evidence="5"/>
<dbReference type="PROSITE" id="PS51149">
    <property type="entry name" value="GLY_RADICAL_2"/>
    <property type="match status" value="1"/>
</dbReference>
<dbReference type="GO" id="GO:0120525">
    <property type="term" value="F:choline trimethylamine lyase activity"/>
    <property type="evidence" value="ECO:0007669"/>
    <property type="project" value="UniProtKB-EC"/>
</dbReference>
<keyword evidence="2 5" id="KW-0456">Lyase</keyword>
<dbReference type="PANTHER" id="PTHR43641">
    <property type="entry name" value="FORMATE ACETYLTRANSFERASE 3-RELATED"/>
    <property type="match status" value="1"/>
</dbReference>